<dbReference type="Proteomes" id="UP000831327">
    <property type="component" value="Chromosome"/>
</dbReference>
<reference evidence="2 3" key="1">
    <citation type="journal article" date="2016" name="Microbes Environ.">
        <title>Phylogenetically diverse aerobic anoxygenic phototrophic bacteria isolated from epilithic biofilms in Tama river, Japan.</title>
        <authorList>
            <person name="Hirose S."/>
            <person name="Matsuura K."/>
            <person name="Haruta S."/>
        </authorList>
    </citation>
    <scope>NUCLEOTIDE SEQUENCE [LARGE SCALE GENOMIC DNA]</scope>
    <source>
        <strain evidence="2 3">S08</strain>
    </source>
</reference>
<feature type="transmembrane region" description="Helical" evidence="1">
    <location>
        <begin position="21"/>
        <end position="42"/>
    </location>
</feature>
<accession>A0ABM7XYA3</accession>
<sequence>MRRVLARLGICADQRAGTTTALRIAALAATTLIASAGVAAAATRIEGQVQASGSAVGGASVTLWAAGAQSPTRLAEVRSTADGRFVVAVQRVPAGASLYLVASGGEAATNRTGRPNPAIGLMAVLGAAPPARVVVNEFTTIASVWTHAQFIEGTAIRGHALGLRIAAGNVPNFVDLRTGGWGATIQDPLNSSQTPTMANFATLANVMAGCATRVKVDACSSFFAAATPPAGAAPADTLAAAQAIARNPGHEPARVFALLNDFYPVPPASRGLRATPFLPYLSRAPSAWVMPLRFAGGGYIGGARVAFDAEGNAWSGANFIVGSQGGDALWNGNLSRFAPNGRATSPPTTGFVGGGLQGPGFGTAIDRNGRVWINSTSGRTMSLFDRNGRPISPPQGYDMGGRLGFMQGVMVTPGGDVWALDFTNDRVVFMPQGDPGRARFFCEATDSRPNRESPCRLNGPFHLVIDQQDRIWISNAIGDTVTRFPASDPSRVEVFPAGGHSGKGMAVDSRGNVWVTNTLGAGLSIETRLHLLYLKETGASLSTIDQVVLRQLLDNPGMGSVSVLRPDGTPLPGSPYNPTRSIWGAWAVSIDGNDNAWVSNFAPGGGITQICGVRTETCPPGARTGDAISPAGGYVGGGMQMLVDVSIDPAGNLWASNNWQDPTACYGSGPERDSTRCGGQGMTVFYGMAAPVRTPLIGPVQRP</sequence>
<keyword evidence="1" id="KW-0812">Transmembrane</keyword>
<dbReference type="EMBL" id="AP025637">
    <property type="protein sequence ID" value="BDG70448.1"/>
    <property type="molecule type" value="Genomic_DNA"/>
</dbReference>
<dbReference type="SUPFAM" id="SSF101898">
    <property type="entry name" value="NHL repeat"/>
    <property type="match status" value="1"/>
</dbReference>
<evidence type="ECO:0000313" key="3">
    <source>
        <dbReference type="Proteomes" id="UP000831327"/>
    </source>
</evidence>
<keyword evidence="1" id="KW-0472">Membrane</keyword>
<evidence type="ECO:0000256" key="1">
    <source>
        <dbReference type="SAM" id="Phobius"/>
    </source>
</evidence>
<gene>
    <name evidence="2" type="ORF">Rmf_03770</name>
</gene>
<dbReference type="InterPro" id="IPR011042">
    <property type="entry name" value="6-blade_b-propeller_TolB-like"/>
</dbReference>
<organism evidence="2 3">
    <name type="scientific">Roseomonas fluvialis</name>
    <dbReference type="NCBI Taxonomy" id="1750527"/>
    <lineage>
        <taxon>Bacteria</taxon>
        <taxon>Pseudomonadati</taxon>
        <taxon>Pseudomonadota</taxon>
        <taxon>Alphaproteobacteria</taxon>
        <taxon>Acetobacterales</taxon>
        <taxon>Roseomonadaceae</taxon>
        <taxon>Roseomonas</taxon>
    </lineage>
</organism>
<name>A0ABM7XYA3_9PROT</name>
<dbReference type="Gene3D" id="2.120.10.30">
    <property type="entry name" value="TolB, C-terminal domain"/>
    <property type="match status" value="1"/>
</dbReference>
<keyword evidence="1" id="KW-1133">Transmembrane helix</keyword>
<evidence type="ECO:0000313" key="2">
    <source>
        <dbReference type="EMBL" id="BDG70448.1"/>
    </source>
</evidence>
<protein>
    <submittedName>
        <fullName evidence="2">Uncharacterized protein</fullName>
    </submittedName>
</protein>
<proteinExistence type="predicted"/>
<keyword evidence="3" id="KW-1185">Reference proteome</keyword>